<keyword evidence="9" id="KW-0378">Hydrolase</keyword>
<keyword evidence="14" id="KW-0238">DNA-binding</keyword>
<dbReference type="SUPFAM" id="SSF53098">
    <property type="entry name" value="Ribonuclease H-like"/>
    <property type="match status" value="1"/>
</dbReference>
<evidence type="ECO:0000256" key="11">
    <source>
        <dbReference type="ARBA" id="ARBA00022908"/>
    </source>
</evidence>
<dbReference type="PANTHER" id="PTHR37984:SF15">
    <property type="entry name" value="INTEGRASE CATALYTIC DOMAIN-CONTAINING PROTEIN"/>
    <property type="match status" value="1"/>
</dbReference>
<dbReference type="Pfam" id="PF24626">
    <property type="entry name" value="SH3_Tf2-1"/>
    <property type="match status" value="1"/>
</dbReference>
<keyword evidence="13" id="KW-0239">DNA-directed DNA polymerase</keyword>
<dbReference type="PANTHER" id="PTHR37984">
    <property type="entry name" value="PROTEIN CBG26694"/>
    <property type="match status" value="1"/>
</dbReference>
<keyword evidence="15" id="KW-0233">DNA recombination</keyword>
<evidence type="ECO:0000259" key="19">
    <source>
        <dbReference type="PROSITE" id="PS50994"/>
    </source>
</evidence>
<evidence type="ECO:0000256" key="6">
    <source>
        <dbReference type="ARBA" id="ARBA00022723"/>
    </source>
</evidence>
<reference evidence="20" key="1">
    <citation type="submission" date="2025-08" db="UniProtKB">
        <authorList>
            <consortium name="Ensembl"/>
        </authorList>
    </citation>
    <scope>IDENTIFICATION</scope>
</reference>
<evidence type="ECO:0000256" key="14">
    <source>
        <dbReference type="ARBA" id="ARBA00023125"/>
    </source>
</evidence>
<evidence type="ECO:0000256" key="4">
    <source>
        <dbReference type="ARBA" id="ARBA00022695"/>
    </source>
</evidence>
<dbReference type="InterPro" id="IPR056924">
    <property type="entry name" value="SH3_Tf2-1"/>
</dbReference>
<keyword evidence="2" id="KW-0645">Protease</keyword>
<keyword evidence="8" id="KW-0255">Endonuclease</keyword>
<evidence type="ECO:0000256" key="12">
    <source>
        <dbReference type="ARBA" id="ARBA00022918"/>
    </source>
</evidence>
<dbReference type="Gene3D" id="2.40.50.40">
    <property type="match status" value="1"/>
</dbReference>
<dbReference type="InterPro" id="IPR000953">
    <property type="entry name" value="Chromo/chromo_shadow_dom"/>
</dbReference>
<keyword evidence="6" id="KW-0479">Metal-binding</keyword>
<dbReference type="Gene3D" id="3.30.420.10">
    <property type="entry name" value="Ribonuclease H-like superfamily/Ribonuclease H"/>
    <property type="match status" value="1"/>
</dbReference>
<dbReference type="Gene3D" id="1.10.340.70">
    <property type="match status" value="1"/>
</dbReference>
<dbReference type="GO" id="GO:0004190">
    <property type="term" value="F:aspartic-type endopeptidase activity"/>
    <property type="evidence" value="ECO:0007669"/>
    <property type="project" value="UniProtKB-KW"/>
</dbReference>
<feature type="domain" description="Integrase catalytic" evidence="19">
    <location>
        <begin position="236"/>
        <end position="395"/>
    </location>
</feature>
<evidence type="ECO:0000256" key="2">
    <source>
        <dbReference type="ARBA" id="ARBA00022670"/>
    </source>
</evidence>
<evidence type="ECO:0000256" key="8">
    <source>
        <dbReference type="ARBA" id="ARBA00022759"/>
    </source>
</evidence>
<protein>
    <recommendedName>
        <fullName evidence="16">Gypsy retrotransposon integrase-like protein 1</fullName>
    </recommendedName>
</protein>
<keyword evidence="7" id="KW-0064">Aspartyl protease</keyword>
<evidence type="ECO:0000313" key="20">
    <source>
        <dbReference type="Ensembl" id="ENSHBUP00000017018.1"/>
    </source>
</evidence>
<dbReference type="GO" id="GO:0003677">
    <property type="term" value="F:DNA binding"/>
    <property type="evidence" value="ECO:0007669"/>
    <property type="project" value="UniProtKB-KW"/>
</dbReference>
<evidence type="ECO:0000313" key="21">
    <source>
        <dbReference type="Proteomes" id="UP000264840"/>
    </source>
</evidence>
<dbReference type="InterPro" id="IPR023780">
    <property type="entry name" value="Chromo_domain"/>
</dbReference>
<keyword evidence="3" id="KW-0808">Transferase</keyword>
<dbReference type="Pfam" id="PF00665">
    <property type="entry name" value="rve"/>
    <property type="match status" value="1"/>
</dbReference>
<dbReference type="GO" id="GO:0004519">
    <property type="term" value="F:endonuclease activity"/>
    <property type="evidence" value="ECO:0007669"/>
    <property type="project" value="UniProtKB-KW"/>
</dbReference>
<dbReference type="STRING" id="8153.ENSHBUP00000017018"/>
<reference evidence="20" key="2">
    <citation type="submission" date="2025-09" db="UniProtKB">
        <authorList>
            <consortium name="Ensembl"/>
        </authorList>
    </citation>
    <scope>IDENTIFICATION</scope>
</reference>
<name>A0A3Q2VWQ2_HAPBU</name>
<dbReference type="SUPFAM" id="SSF54160">
    <property type="entry name" value="Chromo domain-like"/>
    <property type="match status" value="1"/>
</dbReference>
<dbReference type="GO" id="GO:0015074">
    <property type="term" value="P:DNA integration"/>
    <property type="evidence" value="ECO:0007669"/>
    <property type="project" value="UniProtKB-KW"/>
</dbReference>
<keyword evidence="4" id="KW-0548">Nucleotidyltransferase</keyword>
<evidence type="ECO:0000259" key="18">
    <source>
        <dbReference type="PROSITE" id="PS50013"/>
    </source>
</evidence>
<dbReference type="GO" id="GO:0003964">
    <property type="term" value="F:RNA-directed DNA polymerase activity"/>
    <property type="evidence" value="ECO:0007669"/>
    <property type="project" value="UniProtKB-KW"/>
</dbReference>
<dbReference type="InterPro" id="IPR036397">
    <property type="entry name" value="RNaseH_sf"/>
</dbReference>
<proteinExistence type="predicted"/>
<dbReference type="InterPro" id="IPR043502">
    <property type="entry name" value="DNA/RNA_pol_sf"/>
</dbReference>
<dbReference type="GO" id="GO:0046872">
    <property type="term" value="F:metal ion binding"/>
    <property type="evidence" value="ECO:0007669"/>
    <property type="project" value="UniProtKB-KW"/>
</dbReference>
<dbReference type="GO" id="GO:0006508">
    <property type="term" value="P:proteolysis"/>
    <property type="evidence" value="ECO:0007669"/>
    <property type="project" value="UniProtKB-KW"/>
</dbReference>
<dbReference type="CDD" id="cd09274">
    <property type="entry name" value="RNase_HI_RT_Ty3"/>
    <property type="match status" value="1"/>
</dbReference>
<evidence type="ECO:0000256" key="7">
    <source>
        <dbReference type="ARBA" id="ARBA00022750"/>
    </source>
</evidence>
<dbReference type="AlphaFoldDB" id="A0A3Q2VWQ2"/>
<evidence type="ECO:0000256" key="5">
    <source>
        <dbReference type="ARBA" id="ARBA00022722"/>
    </source>
</evidence>
<feature type="domain" description="Chromo" evidence="18">
    <location>
        <begin position="537"/>
        <end position="588"/>
    </location>
</feature>
<keyword evidence="21" id="KW-1185">Reference proteome</keyword>
<comment type="subcellular location">
    <subcellularLocation>
        <location evidence="1">Nucleus</location>
    </subcellularLocation>
</comment>
<organism evidence="20 21">
    <name type="scientific">Haplochromis burtoni</name>
    <name type="common">Burton's mouthbrooder</name>
    <name type="synonym">Chromis burtoni</name>
    <dbReference type="NCBI Taxonomy" id="8153"/>
    <lineage>
        <taxon>Eukaryota</taxon>
        <taxon>Metazoa</taxon>
        <taxon>Chordata</taxon>
        <taxon>Craniata</taxon>
        <taxon>Vertebrata</taxon>
        <taxon>Euteleostomi</taxon>
        <taxon>Actinopterygii</taxon>
        <taxon>Neopterygii</taxon>
        <taxon>Teleostei</taxon>
        <taxon>Neoteleostei</taxon>
        <taxon>Acanthomorphata</taxon>
        <taxon>Ovalentaria</taxon>
        <taxon>Cichlomorphae</taxon>
        <taxon>Cichliformes</taxon>
        <taxon>Cichlidae</taxon>
        <taxon>African cichlids</taxon>
        <taxon>Pseudocrenilabrinae</taxon>
        <taxon>Haplochromini</taxon>
        <taxon>Haplochromis</taxon>
    </lineage>
</organism>
<dbReference type="Ensembl" id="ENSHBUT00000025692.1">
    <property type="protein sequence ID" value="ENSHBUP00000017018.1"/>
    <property type="gene ID" value="ENSHBUG00000019016.1"/>
</dbReference>
<dbReference type="OMA" id="CERANQE"/>
<dbReference type="GO" id="GO:0003887">
    <property type="term" value="F:DNA-directed DNA polymerase activity"/>
    <property type="evidence" value="ECO:0007669"/>
    <property type="project" value="UniProtKB-KW"/>
</dbReference>
<dbReference type="Pfam" id="PF17917">
    <property type="entry name" value="RT_RNaseH"/>
    <property type="match status" value="1"/>
</dbReference>
<dbReference type="SUPFAM" id="SSF56672">
    <property type="entry name" value="DNA/RNA polymerases"/>
    <property type="match status" value="1"/>
</dbReference>
<dbReference type="Proteomes" id="UP000264840">
    <property type="component" value="Unplaced"/>
</dbReference>
<evidence type="ECO:0000256" key="1">
    <source>
        <dbReference type="ARBA" id="ARBA00004123"/>
    </source>
</evidence>
<feature type="compositionally biased region" description="Polar residues" evidence="17">
    <location>
        <begin position="112"/>
        <end position="122"/>
    </location>
</feature>
<keyword evidence="10" id="KW-0460">Magnesium</keyword>
<dbReference type="Pfam" id="PF00385">
    <property type="entry name" value="Chromo"/>
    <property type="match status" value="1"/>
</dbReference>
<evidence type="ECO:0000256" key="13">
    <source>
        <dbReference type="ARBA" id="ARBA00022932"/>
    </source>
</evidence>
<dbReference type="SMART" id="SM00298">
    <property type="entry name" value="CHROMO"/>
    <property type="match status" value="1"/>
</dbReference>
<dbReference type="InterPro" id="IPR001584">
    <property type="entry name" value="Integrase_cat-core"/>
</dbReference>
<dbReference type="InterPro" id="IPR012337">
    <property type="entry name" value="RNaseH-like_sf"/>
</dbReference>
<evidence type="ECO:0000256" key="15">
    <source>
        <dbReference type="ARBA" id="ARBA00023172"/>
    </source>
</evidence>
<dbReference type="GeneTree" id="ENSGT01060000248608"/>
<dbReference type="PROSITE" id="PS50013">
    <property type="entry name" value="CHROMO_2"/>
    <property type="match status" value="1"/>
</dbReference>
<evidence type="ECO:0000256" key="9">
    <source>
        <dbReference type="ARBA" id="ARBA00022801"/>
    </source>
</evidence>
<dbReference type="GO" id="GO:0006310">
    <property type="term" value="P:DNA recombination"/>
    <property type="evidence" value="ECO:0007669"/>
    <property type="project" value="UniProtKB-KW"/>
</dbReference>
<dbReference type="PROSITE" id="PS50994">
    <property type="entry name" value="INTEGRASE"/>
    <property type="match status" value="1"/>
</dbReference>
<feature type="region of interest" description="Disordered" evidence="17">
    <location>
        <begin position="101"/>
        <end position="122"/>
    </location>
</feature>
<dbReference type="InterPro" id="IPR050951">
    <property type="entry name" value="Retrovirus_Pol_polyprotein"/>
</dbReference>
<evidence type="ECO:0000256" key="3">
    <source>
        <dbReference type="ARBA" id="ARBA00022679"/>
    </source>
</evidence>
<dbReference type="FunFam" id="3.30.420.10:FF:000032">
    <property type="entry name" value="Retrovirus-related Pol polyprotein from transposon 297-like Protein"/>
    <property type="match status" value="1"/>
</dbReference>
<evidence type="ECO:0000256" key="10">
    <source>
        <dbReference type="ARBA" id="ARBA00022842"/>
    </source>
</evidence>
<evidence type="ECO:0000256" key="16">
    <source>
        <dbReference type="ARBA" id="ARBA00039658"/>
    </source>
</evidence>
<dbReference type="InterPro" id="IPR041588">
    <property type="entry name" value="Integrase_H2C2"/>
</dbReference>
<dbReference type="GO" id="GO:0005634">
    <property type="term" value="C:nucleus"/>
    <property type="evidence" value="ECO:0007669"/>
    <property type="project" value="UniProtKB-SubCell"/>
</dbReference>
<accession>A0A3Q2VWQ2</accession>
<dbReference type="InterPro" id="IPR016197">
    <property type="entry name" value="Chromo-like_dom_sf"/>
</dbReference>
<keyword evidence="12" id="KW-0695">RNA-directed DNA polymerase</keyword>
<keyword evidence="5" id="KW-0540">Nuclease</keyword>
<dbReference type="Pfam" id="PF17921">
    <property type="entry name" value="Integrase_H2C2"/>
    <property type="match status" value="1"/>
</dbReference>
<keyword evidence="11" id="KW-0229">DNA integration</keyword>
<dbReference type="InterPro" id="IPR041373">
    <property type="entry name" value="RT_RNaseH"/>
</dbReference>
<evidence type="ECO:0000256" key="17">
    <source>
        <dbReference type="SAM" id="MobiDB-lite"/>
    </source>
</evidence>
<sequence>VGAILSQRSGPLNKLRPCAFFSRRLTPAEKNYDIGDRELLAVKLALEEWRHWLEGAGQPFLIWTDHKNLLYLRTAKRLNPRQARWSLFFARFNFTLSYRPGSRNTKPDALSRQYSSDSGASSPATILPAACVVGALTWEIEETIRQALPGDPDPGTGPPGRRFVPAAARGAVIHWIHTARFTCHPGVSRTTHLLKRHFWWKTLTRDVRDYVSACAVCARNKSSTKRPAGLLHPLTTPHRPWSHISLDFVTGLPTSSGKCVILTVVDRFSKAAHFIPLAKLPSAAETAQTLITDVFRLHGIPLEIVSDRGPQFTSQVWKTFCSILGAKVNLSSGFHPQSNGQTERLNQELEAMLRCVASQNPSSWVTYLPWVEYAHNTLTSSATGLSPFEASLGYQPPLFPEEDLTLSVPSAPHHLRRCQRVWRSARSALLRAKARHAHYADRRRAPAPDYQPGQKVWLAAGNIPLRGTSRKLAPRFIGPYVVDRVINPVAVRLRLPASRRVHPTFHVSQLKPVRLSPLCPPSAPPPPARLVGGHPAYAVRRILDARRRGRGWQYLVDWEGYGPEDRLWVPRSFVLDPRLISAFHASLR</sequence>